<comment type="catalytic activity">
    <reaction evidence="6">
        <text>N(6)-[(R)-S(8)-aminomethyldihydrolipoyl]-L-lysyl-[protein] + (6S)-5,6,7,8-tetrahydrofolate = N(6)-[(R)-dihydrolipoyl]-L-lysyl-[protein] + (6R)-5,10-methylene-5,6,7,8-tetrahydrofolate + NH4(+)</text>
        <dbReference type="Rhea" id="RHEA:16945"/>
        <dbReference type="Rhea" id="RHEA-COMP:10475"/>
        <dbReference type="Rhea" id="RHEA-COMP:10492"/>
        <dbReference type="ChEBI" id="CHEBI:15636"/>
        <dbReference type="ChEBI" id="CHEBI:28938"/>
        <dbReference type="ChEBI" id="CHEBI:57453"/>
        <dbReference type="ChEBI" id="CHEBI:83100"/>
        <dbReference type="ChEBI" id="CHEBI:83143"/>
        <dbReference type="EC" id="2.1.2.10"/>
    </reaction>
</comment>
<organism evidence="11 12">
    <name type="scientific">Tsuneonella dongtanensis</name>
    <dbReference type="NCBI Taxonomy" id="692370"/>
    <lineage>
        <taxon>Bacteria</taxon>
        <taxon>Pseudomonadati</taxon>
        <taxon>Pseudomonadota</taxon>
        <taxon>Alphaproteobacteria</taxon>
        <taxon>Sphingomonadales</taxon>
        <taxon>Erythrobacteraceae</taxon>
        <taxon>Tsuneonella</taxon>
    </lineage>
</organism>
<dbReference type="GO" id="GO:0008483">
    <property type="term" value="F:transaminase activity"/>
    <property type="evidence" value="ECO:0007669"/>
    <property type="project" value="UniProtKB-KW"/>
</dbReference>
<dbReference type="Pfam" id="PF01571">
    <property type="entry name" value="GCV_T"/>
    <property type="match status" value="1"/>
</dbReference>
<dbReference type="InterPro" id="IPR027266">
    <property type="entry name" value="TrmE/GcvT-like"/>
</dbReference>
<evidence type="ECO:0000256" key="6">
    <source>
        <dbReference type="ARBA" id="ARBA00047665"/>
    </source>
</evidence>
<feature type="domain" description="GCVT N-terminal" evidence="9">
    <location>
        <begin position="108"/>
        <end position="360"/>
    </location>
</feature>
<evidence type="ECO:0000256" key="8">
    <source>
        <dbReference type="SAM" id="MobiDB-lite"/>
    </source>
</evidence>
<dbReference type="GO" id="GO:0005960">
    <property type="term" value="C:glycine cleavage complex"/>
    <property type="evidence" value="ECO:0007669"/>
    <property type="project" value="InterPro"/>
</dbReference>
<dbReference type="Gene3D" id="2.40.30.110">
    <property type="entry name" value="Aminomethyltransferase beta-barrel domains"/>
    <property type="match status" value="1"/>
</dbReference>
<dbReference type="STRING" id="692370.A6F68_02885"/>
<dbReference type="EC" id="2.1.2.10" evidence="2"/>
<dbReference type="NCBIfam" id="TIGR00528">
    <property type="entry name" value="gcvT"/>
    <property type="match status" value="1"/>
</dbReference>
<evidence type="ECO:0000256" key="5">
    <source>
        <dbReference type="ARBA" id="ARBA00031395"/>
    </source>
</evidence>
<dbReference type="Gene3D" id="3.30.1360.120">
    <property type="entry name" value="Probable tRNA modification gtpase trme, domain 1"/>
    <property type="match status" value="1"/>
</dbReference>
<dbReference type="InterPro" id="IPR028896">
    <property type="entry name" value="GcvT/YgfZ/DmdA"/>
</dbReference>
<feature type="binding site" evidence="7">
    <location>
        <position position="298"/>
    </location>
    <ligand>
        <name>substrate</name>
    </ligand>
</feature>
<protein>
    <recommendedName>
        <fullName evidence="2">aminomethyltransferase</fullName>
        <ecNumber evidence="2">2.1.2.10</ecNumber>
    </recommendedName>
    <alternativeName>
        <fullName evidence="5">Glycine cleavage system T protein</fullName>
    </alternativeName>
</protein>
<dbReference type="InterPro" id="IPR029043">
    <property type="entry name" value="GcvT/YgfZ_C"/>
</dbReference>
<evidence type="ECO:0000259" key="10">
    <source>
        <dbReference type="Pfam" id="PF08669"/>
    </source>
</evidence>
<evidence type="ECO:0000256" key="1">
    <source>
        <dbReference type="ARBA" id="ARBA00008609"/>
    </source>
</evidence>
<reference evidence="11 12" key="1">
    <citation type="submission" date="2016-07" db="EMBL/GenBank/DDBJ databases">
        <title>Complete genome sequence of Altererythrobacter dongtanensis KCTC 22672, a type strain with esterase isolated from tidal flat.</title>
        <authorList>
            <person name="Cheng H."/>
            <person name="Wu Y.-H."/>
            <person name="Zhou P."/>
            <person name="Huo Y.-Y."/>
            <person name="Wang C.-S."/>
            <person name="Xu X.-W."/>
        </authorList>
    </citation>
    <scope>NUCLEOTIDE SEQUENCE [LARGE SCALE GENOMIC DNA]</scope>
    <source>
        <strain evidence="11 12">KCTC 22672</strain>
    </source>
</reference>
<evidence type="ECO:0000256" key="7">
    <source>
        <dbReference type="PIRSR" id="PIRSR006487-1"/>
    </source>
</evidence>
<dbReference type="GO" id="GO:0032259">
    <property type="term" value="P:methylation"/>
    <property type="evidence" value="ECO:0007669"/>
    <property type="project" value="UniProtKB-KW"/>
</dbReference>
<dbReference type="PATRIC" id="fig|692370.5.peg.2894"/>
<evidence type="ECO:0000256" key="4">
    <source>
        <dbReference type="ARBA" id="ARBA00022679"/>
    </source>
</evidence>
<proteinExistence type="inferred from homology"/>
<dbReference type="PIRSF" id="PIRSF006487">
    <property type="entry name" value="GcvT"/>
    <property type="match status" value="1"/>
</dbReference>
<dbReference type="GO" id="GO:0004047">
    <property type="term" value="F:aminomethyltransferase activity"/>
    <property type="evidence" value="ECO:0007669"/>
    <property type="project" value="UniProtKB-EC"/>
</dbReference>
<sequence length="472" mass="49962">MRVAGGNLDVRHGRERVLASAAEGATAPETLRPKDRGGPCDTLESAPSGWVGATDGVSRSDPAKLSGFPTEGVAVPRCPVRAPAALSGYARLSETEDQVETQMLPLDGWHRARGARMVPFAGYEMPIQYEGIMAEHEWARTHAGLFDVSHMGQLIVEGDGAAEALEAIMPGDFSALKPGRIRYSLLLAEDGGILDDLMVTNVTESEGATPRYYVVVNGATKWDDIGFLREHLPDEITLNHLDDRGLLALQGPEAAAVLDTLVPGVADELSFMQGTSREWNGAPLGIGRGGYTGEDGFELSYPADKLEDLANALVADERVRPIGLGARDSLRLEAGLPLYGHDLDESVDPVEGSAAFAISKARREQGGFHGAERILAALANGPAKKLVGFSVEGRMPVREGAPVFAGTEEVGRVTSGGFAPTVGAPIAMGYVAAAYTAPGTALEAEVRGKRVPLTVAQMPFVPHRYHRKGAAK</sequence>
<dbReference type="GO" id="GO:0006546">
    <property type="term" value="P:glycine catabolic process"/>
    <property type="evidence" value="ECO:0007669"/>
    <property type="project" value="InterPro"/>
</dbReference>
<keyword evidence="3" id="KW-0032">Aminotransferase</keyword>
<dbReference type="Pfam" id="PF08669">
    <property type="entry name" value="GCV_T_C"/>
    <property type="match status" value="1"/>
</dbReference>
<evidence type="ECO:0000313" key="12">
    <source>
        <dbReference type="Proteomes" id="UP000092932"/>
    </source>
</evidence>
<dbReference type="KEGG" id="ado:A6F68_02885"/>
<dbReference type="InterPro" id="IPR006222">
    <property type="entry name" value="GCVT_N"/>
</dbReference>
<gene>
    <name evidence="11" type="primary">gcvT</name>
    <name evidence="11" type="ORF">A6F68_02885</name>
</gene>
<keyword evidence="4 11" id="KW-0808">Transferase</keyword>
<evidence type="ECO:0000259" key="9">
    <source>
        <dbReference type="Pfam" id="PF01571"/>
    </source>
</evidence>
<accession>A0A1B2AGU1</accession>
<dbReference type="SUPFAM" id="SSF101790">
    <property type="entry name" value="Aminomethyltransferase beta-barrel domain"/>
    <property type="match status" value="1"/>
</dbReference>
<dbReference type="PANTHER" id="PTHR43757">
    <property type="entry name" value="AMINOMETHYLTRANSFERASE"/>
    <property type="match status" value="1"/>
</dbReference>
<dbReference type="NCBIfam" id="NF010093">
    <property type="entry name" value="PRK13579.1"/>
    <property type="match status" value="1"/>
</dbReference>
<dbReference type="InterPro" id="IPR006223">
    <property type="entry name" value="GcvT"/>
</dbReference>
<dbReference type="PANTHER" id="PTHR43757:SF2">
    <property type="entry name" value="AMINOMETHYLTRANSFERASE, MITOCHONDRIAL"/>
    <property type="match status" value="1"/>
</dbReference>
<dbReference type="GO" id="GO:0008168">
    <property type="term" value="F:methyltransferase activity"/>
    <property type="evidence" value="ECO:0007669"/>
    <property type="project" value="UniProtKB-KW"/>
</dbReference>
<dbReference type="SUPFAM" id="SSF103025">
    <property type="entry name" value="Folate-binding domain"/>
    <property type="match status" value="1"/>
</dbReference>
<feature type="region of interest" description="Disordered" evidence="8">
    <location>
        <begin position="20"/>
        <end position="59"/>
    </location>
</feature>
<dbReference type="Gene3D" id="3.30.70.1400">
    <property type="entry name" value="Aminomethyltransferase beta-barrel domains"/>
    <property type="match status" value="1"/>
</dbReference>
<dbReference type="AlphaFoldDB" id="A0A1B2AGU1"/>
<feature type="domain" description="Aminomethyltransferase C-terminal" evidence="10">
    <location>
        <begin position="384"/>
        <end position="461"/>
    </location>
</feature>
<comment type="similarity">
    <text evidence="1">Belongs to the GcvT family.</text>
</comment>
<evidence type="ECO:0000256" key="2">
    <source>
        <dbReference type="ARBA" id="ARBA00012616"/>
    </source>
</evidence>
<dbReference type="Gene3D" id="4.10.1250.10">
    <property type="entry name" value="Aminomethyltransferase fragment"/>
    <property type="match status" value="1"/>
</dbReference>
<dbReference type="InterPro" id="IPR013977">
    <property type="entry name" value="GcvT_C"/>
</dbReference>
<evidence type="ECO:0000313" key="11">
    <source>
        <dbReference type="EMBL" id="ANY21373.1"/>
    </source>
</evidence>
<name>A0A1B2AGU1_9SPHN</name>
<dbReference type="NCBIfam" id="NF001567">
    <property type="entry name" value="PRK00389.1"/>
    <property type="match status" value="1"/>
</dbReference>
<keyword evidence="11" id="KW-0489">Methyltransferase</keyword>
<dbReference type="EMBL" id="CP016591">
    <property type="protein sequence ID" value="ANY21373.1"/>
    <property type="molecule type" value="Genomic_DNA"/>
</dbReference>
<keyword evidence="12" id="KW-1185">Reference proteome</keyword>
<evidence type="ECO:0000256" key="3">
    <source>
        <dbReference type="ARBA" id="ARBA00022576"/>
    </source>
</evidence>
<dbReference type="Proteomes" id="UP000092932">
    <property type="component" value="Chromosome"/>
</dbReference>